<evidence type="ECO:0000256" key="1">
    <source>
        <dbReference type="SAM" id="MobiDB-lite"/>
    </source>
</evidence>
<reference evidence="2 6" key="1">
    <citation type="journal article" date="2000" name="Science">
        <title>The genome sequence of Drosophila melanogaster.</title>
        <authorList>
            <person name="Adams M.D."/>
            <person name="Celniker S.E."/>
            <person name="Holt R.A."/>
            <person name="Evans C.A."/>
            <person name="Gocayne J.D."/>
            <person name="Amanatides P.G."/>
            <person name="Scherer S.E."/>
            <person name="Li P.W."/>
            <person name="Hoskins R.A."/>
            <person name="Galle R.F."/>
            <person name="George R.A."/>
            <person name="Lewis S.E."/>
            <person name="Richards S."/>
            <person name="Ashburner M."/>
            <person name="Henderson S.N."/>
            <person name="Sutton G.G."/>
            <person name="Wortman J.R."/>
            <person name="Yandell M.D."/>
            <person name="Zhang Q."/>
            <person name="Chen L.X."/>
            <person name="Brandon R.C."/>
            <person name="Rogers Y.H."/>
            <person name="Blazej R.G."/>
            <person name="Champe M."/>
            <person name="Pfeiffer B.D."/>
            <person name="Wan K.H."/>
            <person name="Doyle C."/>
            <person name="Baxter E.G."/>
            <person name="Helt G."/>
            <person name="Nelson C.R."/>
            <person name="Gabor G.L."/>
            <person name="Abril J.F."/>
            <person name="Agbayani A."/>
            <person name="An H.J."/>
            <person name="Andrews-Pfannkoch C."/>
            <person name="Baldwin D."/>
            <person name="Ballew R.M."/>
            <person name="Basu A."/>
            <person name="Baxendale J."/>
            <person name="Bayraktaroglu L."/>
            <person name="Beasley E.M."/>
            <person name="Beeson K.Y."/>
            <person name="Benos P.V."/>
            <person name="Berman B.P."/>
            <person name="Bhandari D."/>
            <person name="Bolshakov S."/>
            <person name="Borkova D."/>
            <person name="Botchan M.R."/>
            <person name="Bouck J."/>
            <person name="Brokstein P."/>
            <person name="Brottier P."/>
            <person name="Burtis K.C."/>
            <person name="Busam D.A."/>
            <person name="Butler H."/>
            <person name="Cadieu E."/>
            <person name="Center A."/>
            <person name="Chandra I."/>
            <person name="Cherry J.M."/>
            <person name="Cawley S."/>
            <person name="Dahlke C."/>
            <person name="Davenport L.B."/>
            <person name="Davies P."/>
            <person name="de Pablos B."/>
            <person name="Delcher A."/>
            <person name="Deng Z."/>
            <person name="Mays A.D."/>
            <person name="Dew I."/>
            <person name="Dietz S.M."/>
            <person name="Dodson K."/>
            <person name="Doup L.E."/>
            <person name="Downes M."/>
            <person name="Dugan-Rocha S."/>
            <person name="Dunkov B.C."/>
            <person name="Dunn P."/>
            <person name="Durbin K.J."/>
            <person name="Evangelista C.C."/>
            <person name="Ferraz C."/>
            <person name="Ferriera S."/>
            <person name="Fleischmann W."/>
            <person name="Fosler C."/>
            <person name="Gabrielian A.E."/>
            <person name="Garg N.S."/>
            <person name="Gelbart W.M."/>
            <person name="Glasser K."/>
            <person name="Glodek A."/>
            <person name="Gong F."/>
            <person name="Gorrell J.H."/>
            <person name="Gu Z."/>
            <person name="Guan P."/>
            <person name="Harris M."/>
            <person name="Harris N.L."/>
            <person name="Harvey D."/>
            <person name="Heiman T.J."/>
            <person name="Hernandez J.R."/>
            <person name="Houck J."/>
            <person name="Hostin D."/>
            <person name="Houston K.A."/>
            <person name="Howland T.J."/>
            <person name="Wei M.H."/>
            <person name="Ibegwam C."/>
            <person name="Jalali M."/>
            <person name="Kalush F."/>
            <person name="Karpen G.H."/>
            <person name="Ke Z."/>
            <person name="Kennison J.A."/>
            <person name="Ketchum K.A."/>
            <person name="Kimmel B.E."/>
            <person name="Kodira C.D."/>
            <person name="Kraft C."/>
            <person name="Kravitz S."/>
            <person name="Kulp D."/>
            <person name="Lai Z."/>
            <person name="Lasko P."/>
            <person name="Lei Y."/>
            <person name="Levitsky A.A."/>
            <person name="Li J."/>
            <person name="Li Z."/>
            <person name="Liang Y."/>
            <person name="Lin X."/>
            <person name="Liu X."/>
            <person name="Mattei B."/>
            <person name="McIntosh T.C."/>
            <person name="McLeod M.P."/>
            <person name="McPherson D."/>
            <person name="Merkulov G."/>
            <person name="Milshina N.V."/>
            <person name="Mobarry C."/>
            <person name="Morris J."/>
            <person name="Moshrefi A."/>
            <person name="Mount S.M."/>
            <person name="Moy M."/>
            <person name="Murphy B."/>
            <person name="Murphy L."/>
            <person name="Muzny D.M."/>
            <person name="Nelson D.L."/>
            <person name="Nelson D.R."/>
            <person name="Nelson K.A."/>
            <person name="Nixon K."/>
            <person name="Nusskern D.R."/>
            <person name="Pacleb J.M."/>
            <person name="Palazzolo M."/>
            <person name="Pittman G.S."/>
            <person name="Pan S."/>
            <person name="Pollard J."/>
            <person name="Puri V."/>
            <person name="Reese M.G."/>
            <person name="Reinert K."/>
            <person name="Remington K."/>
            <person name="Saunders R.D."/>
            <person name="Scheeler F."/>
            <person name="Shen H."/>
            <person name="Shue B.C."/>
            <person name="Siden-Kiamos I."/>
            <person name="Simpson M."/>
            <person name="Skupski M.P."/>
            <person name="Smith T."/>
            <person name="Spier E."/>
            <person name="Spradling A.C."/>
            <person name="Stapleton M."/>
            <person name="Strong R."/>
            <person name="Sun E."/>
            <person name="Svirskas R."/>
            <person name="Tector C."/>
            <person name="Turner R."/>
            <person name="Venter E."/>
            <person name="Wang A.H."/>
            <person name="Wang X."/>
            <person name="Wang Z.Y."/>
            <person name="Wassarman D.A."/>
            <person name="Weinstock G.M."/>
            <person name="Weissenbach J."/>
            <person name="Williams S.M."/>
            <person name="WoodageT"/>
            <person name="Worley K.C."/>
            <person name="Wu D."/>
            <person name="Yang S."/>
            <person name="Yao Q.A."/>
            <person name="Ye J."/>
            <person name="Yeh R.F."/>
            <person name="Zaveri J.S."/>
            <person name="Zhan M."/>
            <person name="Zhang G."/>
            <person name="Zhao Q."/>
            <person name="Zheng L."/>
            <person name="Zheng X.H."/>
            <person name="Zhong F.N."/>
            <person name="Zhong W."/>
            <person name="Zhou X."/>
            <person name="Zhu S."/>
            <person name="Zhu X."/>
            <person name="Smith H.O."/>
            <person name="Gibbs R.A."/>
            <person name="Myers E.W."/>
            <person name="Rubin G.M."/>
            <person name="Venter J.C."/>
        </authorList>
    </citation>
    <scope>NUCLEOTIDE SEQUENCE [LARGE SCALE GENOMIC DNA]</scope>
    <source>
        <strain evidence="6">Berkeley</strain>
    </source>
</reference>
<reference evidence="2" key="15">
    <citation type="submission" date="2023-12" db="EMBL/GenBank/DDBJ databases">
        <authorList>
            <consortium name="FlyBase"/>
        </authorList>
    </citation>
    <scope>NUCLEOTIDE SEQUENCE</scope>
</reference>
<dbReference type="RefSeq" id="NP_652406.1">
    <property type="nucleotide sequence ID" value="NM_144149.3"/>
</dbReference>
<dbReference type="OMA" id="NEKECNR"/>
<dbReference type="ExpressionAtlas" id="E2QDA1">
    <property type="expression patterns" value="baseline and differential"/>
</dbReference>
<evidence type="ECO:0000313" key="3">
    <source>
        <dbReference type="EMBL" id="AEM92667.1"/>
    </source>
</evidence>
<reference evidence="6" key="2">
    <citation type="journal article" date="2002" name="Genome Biol.">
        <title>Finishing a whole-genome shotgun: release 3 of the Drosophila melanogaster euchromatic genome sequence.</title>
        <authorList>
            <person name="Celniker S.E."/>
            <person name="Wheeler D.A."/>
            <person name="Kronmiller B."/>
            <person name="Carlson J.W."/>
            <person name="Halpern A."/>
            <person name="Patel S."/>
            <person name="Adams M."/>
            <person name="Champe M."/>
            <person name="Dugan S.P."/>
            <person name="Frise E."/>
            <person name="Hodgson A."/>
            <person name="George R.A."/>
            <person name="Hoskins R.A."/>
            <person name="Laverty T."/>
            <person name="Muzny D.M."/>
            <person name="Nelson C.R."/>
            <person name="Pacleb J.M."/>
            <person name="Park S."/>
            <person name="Pfeiffer B.D."/>
            <person name="Richards S."/>
            <person name="Sodergren E.J."/>
            <person name="Svirskas R."/>
            <person name="Tabor P.E."/>
            <person name="Wan K."/>
            <person name="Stapleton M."/>
            <person name="Sutton G.G."/>
            <person name="Venter C."/>
            <person name="Weinstock G."/>
            <person name="Scherer S.E."/>
            <person name="Myers E.W."/>
            <person name="Gibbs R.A."/>
            <person name="Rubin G.M."/>
        </authorList>
    </citation>
    <scope>NUCLEOTIDE SEQUENCE [LARGE SCALE GENOMIC DNA]</scope>
    <source>
        <strain evidence="6">Berkeley</strain>
    </source>
</reference>
<sequence length="97" mass="11267">MAEKSNADAKASKNNKYMTSEDPEQPSESSTQKEKGSQSSESEEEYFKNVSERFDKDIKDLKDLIALNEKECNRLLFDRLLDVIRVEIEEKLHLPKK</sequence>
<reference evidence="4" key="14">
    <citation type="submission" date="2016-08" db="EMBL/GenBank/DDBJ databases">
        <authorList>
            <person name="Seilhamer J.J."/>
        </authorList>
    </citation>
    <scope>NUCLEOTIDE SEQUENCE</scope>
</reference>
<dbReference type="PaxDb" id="7227-FBpp0290787"/>
<reference evidence="3" key="10">
    <citation type="submission" date="2011-08" db="EMBL/GenBank/DDBJ databases">
        <authorList>
            <person name="Carlson J."/>
            <person name="Booth B."/>
            <person name="Frise E."/>
            <person name="Park S."/>
            <person name="Wan K."/>
            <person name="Yu C."/>
            <person name="Celniker S."/>
        </authorList>
    </citation>
    <scope>NUCLEOTIDE SEQUENCE</scope>
</reference>
<dbReference type="STRING" id="7227.FBpp0290787"/>
<reference evidence="6" key="3">
    <citation type="journal article" date="2002" name="Genome Biol.">
        <title>Annotation of the Drosophila melanogaster euchromatic genome: a systematic review.</title>
        <authorList>
            <person name="Misra S."/>
            <person name="Crosby M.A."/>
            <person name="Mungall C.J."/>
            <person name="Matthews B.B."/>
            <person name="Campbell K.S."/>
            <person name="Hradecky P."/>
            <person name="Huang Y."/>
            <person name="Kaminker J.S."/>
            <person name="Millburn G.H."/>
            <person name="Prochnik S.E."/>
            <person name="Smith C.D."/>
            <person name="Tupy J.L."/>
            <person name="Whitfied E.J."/>
            <person name="Bayraktaroglu L."/>
            <person name="Berman B.P."/>
            <person name="Bettencourt B.R."/>
            <person name="Celniker S.E."/>
            <person name="de Grey A.D."/>
            <person name="Drysdale R.A."/>
            <person name="Harris N.L."/>
            <person name="Richter J."/>
            <person name="Russo S."/>
            <person name="Schroeder A.J."/>
            <person name="Shu S.Q."/>
            <person name="Stapleton M."/>
            <person name="Yamada C."/>
            <person name="Ashburner M."/>
            <person name="Gelbart W.M."/>
            <person name="Rubin G.M."/>
            <person name="Lewis S.E."/>
        </authorList>
    </citation>
    <scope>GENOME REANNOTATION</scope>
    <source>
        <strain evidence="6">Berkeley</strain>
    </source>
</reference>
<reference evidence="2 6" key="8">
    <citation type="journal article" date="2007" name="Science">
        <title>The Release 5.1 annotation of Drosophila melanogaster heterochromatin.</title>
        <authorList>
            <person name="Smith C.D."/>
            <person name="Shu S."/>
            <person name="Mungall C.J."/>
            <person name="Karpen G.H."/>
        </authorList>
    </citation>
    <scope>NUCLEOTIDE SEQUENCE [LARGE SCALE GENOMIC DNA]</scope>
    <source>
        <strain evidence="6">Berkeley</strain>
    </source>
</reference>
<evidence type="ECO:0000313" key="4">
    <source>
        <dbReference type="EMBL" id="AOG29649.1"/>
    </source>
</evidence>
<gene>
    <name evidence="2 5" type="primary">karr</name>
    <name evidence="3" type="synonym">CG15323-RA</name>
    <name evidence="2" type="synonym">Dmel\CG15323</name>
    <name evidence="2 5" type="ORF">CG15323</name>
    <name evidence="2" type="ORF">Dmel_CG15323</name>
</gene>
<reference evidence="2 6" key="5">
    <citation type="journal article" date="2002" name="Genome Biol.">
        <title>Heterochromatic sequences in a Drosophila whole-genome shotgun assembly.</title>
        <authorList>
            <person name="Hoskins R.A."/>
            <person name="Smith C.D."/>
            <person name="Carlson J.W."/>
            <person name="Carvalho A.B."/>
            <person name="Halpern A."/>
            <person name="Kaminker J.S."/>
            <person name="Kennedy C."/>
            <person name="Mungall C.J."/>
            <person name="Sullivan B.A."/>
            <person name="Sutton G.G."/>
            <person name="Yasuhara J.C."/>
            <person name="Wakimoto B.T."/>
            <person name="Myers E.W."/>
            <person name="Celniker S.E."/>
            <person name="Rubin G.M."/>
            <person name="Karpen G.H."/>
        </authorList>
    </citation>
    <scope>NUCLEOTIDE SEQUENCE [LARGE SCALE GENOMIC DNA]</scope>
    <source>
        <strain evidence="6">Berkeley</strain>
    </source>
</reference>
<proteinExistence type="evidence at transcript level"/>
<organism evidence="2 6">
    <name type="scientific">Drosophila melanogaster</name>
    <name type="common">Fruit fly</name>
    <dbReference type="NCBI Taxonomy" id="7227"/>
    <lineage>
        <taxon>Eukaryota</taxon>
        <taxon>Metazoa</taxon>
        <taxon>Ecdysozoa</taxon>
        <taxon>Arthropoda</taxon>
        <taxon>Hexapoda</taxon>
        <taxon>Insecta</taxon>
        <taxon>Pterygota</taxon>
        <taxon>Neoptera</taxon>
        <taxon>Endopterygota</taxon>
        <taxon>Diptera</taxon>
        <taxon>Brachycera</taxon>
        <taxon>Muscomorpha</taxon>
        <taxon>Ephydroidea</taxon>
        <taxon>Drosophilidae</taxon>
        <taxon>Drosophila</taxon>
        <taxon>Sophophora</taxon>
    </lineage>
</organism>
<reference evidence="2" key="13">
    <citation type="journal article" date="2015" name="Genome Res.">
        <title>The Release 6 reference sequence of the Drosophila melanogaster genome.</title>
        <authorList>
            <person name="Hoskins R.A."/>
            <person name="Carlson J.W."/>
            <person name="Wan K.H."/>
            <person name="Park S."/>
            <person name="Mendez I."/>
            <person name="Galle S.E."/>
            <person name="Booth B.W."/>
            <person name="Pfeiffer B.D."/>
            <person name="George R.A."/>
            <person name="Svirskas R."/>
            <person name="Krzywinski M."/>
            <person name="Schein J."/>
            <person name="Accardo M.C."/>
            <person name="Damia E."/>
            <person name="Messina G."/>
            <person name="Mendez-Lago M."/>
            <person name="de Pablos B."/>
            <person name="Demakova O.V."/>
            <person name="Andreyeva E.N."/>
            <person name="Boldyreva L.V."/>
            <person name="Marra M."/>
            <person name="Carvalho A.B."/>
            <person name="Dimitri P."/>
            <person name="Villasante A."/>
            <person name="Zhimulev I.F."/>
            <person name="Rubin G.M."/>
            <person name="Karpen G.H."/>
            <person name="Celniker S.E."/>
        </authorList>
    </citation>
    <scope>NUCLEOTIDE SEQUENCE</scope>
</reference>
<reference evidence="2 6" key="6">
    <citation type="journal article" date="2005" name="PLoS Comput. Biol.">
        <title>Combined evidence annotation of transposable elements in genome sequences.</title>
        <authorList>
            <person name="Quesneville H."/>
            <person name="Bergman C.M."/>
            <person name="Andrieu O."/>
            <person name="Autard D."/>
            <person name="Nouaud D."/>
            <person name="Ashburner M."/>
            <person name="Anxolabehere D."/>
        </authorList>
    </citation>
    <scope>NUCLEOTIDE SEQUENCE [LARGE SCALE GENOMIC DNA]</scope>
    <source>
        <strain evidence="6">Berkeley</strain>
    </source>
</reference>
<keyword evidence="6" id="KW-1185">Reference proteome</keyword>
<dbReference type="Proteomes" id="UP000000803">
    <property type="component" value="Chromosome X"/>
</dbReference>
<dbReference type="OrthoDB" id="7875448at2759"/>
<dbReference type="AlphaFoldDB" id="E2QDA1"/>
<dbReference type="BioGRID-ORCS" id="50257">
    <property type="hits" value="0 hits in 1 CRISPR screen"/>
</dbReference>
<protein>
    <submittedName>
        <fullName evidence="3">FI15228p1</fullName>
    </submittedName>
    <submittedName>
        <fullName evidence="4">GEO02542p1</fullName>
    </submittedName>
    <submittedName>
        <fullName evidence="2">Karr</fullName>
    </submittedName>
</protein>
<dbReference type="DNASU" id="50257"/>
<dbReference type="IntAct" id="E2QDA1">
    <property type="interactions" value="6"/>
</dbReference>
<reference evidence="2" key="12">
    <citation type="journal article" date="2015" name="G3 (Bethesda)">
        <title>Gene Model Annotations for Drosophila melanogaster: The Rule-Benders.</title>
        <authorList>
            <consortium name="FlyBase Consortium"/>
            <person name="Crosby M.A."/>
            <person name="Gramates L.S."/>
            <person name="Dos Santos G."/>
            <person name="Matthews B.B."/>
            <person name="St Pierre S.E."/>
            <person name="Zhou P."/>
            <person name="Schroeder A.J."/>
            <person name="Falls K."/>
            <person name="Emmert D.B."/>
            <person name="Russo S.M."/>
            <person name="Gelbart W.M."/>
            <person name="null"/>
        </authorList>
    </citation>
    <scope>NUCLEOTIDE SEQUENCE</scope>
</reference>
<reference evidence="2 6" key="9">
    <citation type="journal article" date="2007" name="Science">
        <title>Sequence finishing and mapping of Drosophila melanogaster heterochromatin.</title>
        <authorList>
            <person name="Hoskins R.A."/>
            <person name="Carlson J.W."/>
            <person name="Kennedy C."/>
            <person name="Acevedo D."/>
            <person name="Evans-Holm M."/>
            <person name="Frise E."/>
            <person name="Wan K.H."/>
            <person name="Park S."/>
            <person name="Mendez-Lago M."/>
            <person name="Rossi F."/>
            <person name="Villasante A."/>
            <person name="Dimitri P."/>
            <person name="Karpen G.H."/>
            <person name="Celniker S.E."/>
        </authorList>
    </citation>
    <scope>NUCLEOTIDE SEQUENCE [LARGE SCALE GENOMIC DNA]</scope>
    <source>
        <strain evidence="6">Berkeley</strain>
    </source>
</reference>
<dbReference type="VEuPathDB" id="VectorBase:FBgn0040784"/>
<dbReference type="FlyBase" id="FBgn0040784">
    <property type="gene designation" value="karr"/>
</dbReference>
<evidence type="ECO:0000313" key="2">
    <source>
        <dbReference type="EMBL" id="AAF45379.1"/>
    </source>
</evidence>
<accession>E2QDA1</accession>
<dbReference type="EMBL" id="KX671624">
    <property type="protein sequence ID" value="AOG29649.1"/>
    <property type="molecule type" value="mRNA"/>
</dbReference>
<dbReference type="CTD" id="50257"/>
<dbReference type="KEGG" id="dme:Dmel_CG15323"/>
<reference evidence="2" key="11">
    <citation type="journal article" date="2015" name="G3 (Bethesda)">
        <title>Gene Model Annotations for Drosophila melanogaster: Impact of High-Throughput Data.</title>
        <authorList>
            <consortium name="FlyBase Consortium"/>
            <person name="Matthews B.B."/>
            <person name="Dos Santos G."/>
            <person name="Crosby M.A."/>
            <person name="Emmert D.B."/>
            <person name="St Pierre S.E."/>
            <person name="Gramates L.S."/>
            <person name="Zhou P."/>
            <person name="Schroeder A.J."/>
            <person name="Falls K."/>
            <person name="Strelets V."/>
            <person name="Russo S.M."/>
            <person name="Gelbart W.M."/>
            <person name="null"/>
        </authorList>
    </citation>
    <scope>NUCLEOTIDE SEQUENCE</scope>
</reference>
<feature type="compositionally biased region" description="Basic and acidic residues" evidence="1">
    <location>
        <begin position="1"/>
        <end position="11"/>
    </location>
</feature>
<feature type="region of interest" description="Disordered" evidence="1">
    <location>
        <begin position="1"/>
        <end position="48"/>
    </location>
</feature>
<dbReference type="AGR" id="FB:FBgn0040784"/>
<dbReference type="Bgee" id="FBgn0040784">
    <property type="expression patterns" value="Expressed in spermatocyte in testis and 19 other cell types or tissues"/>
</dbReference>
<dbReference type="EMBL" id="AE014298">
    <property type="protein sequence ID" value="AAF45379.1"/>
    <property type="molecule type" value="Genomic_DNA"/>
</dbReference>
<dbReference type="EMBL" id="BT128836">
    <property type="protein sequence ID" value="AEM92667.1"/>
    <property type="molecule type" value="mRNA"/>
</dbReference>
<name>E2QDA1_DROME</name>
<evidence type="ECO:0000313" key="5">
    <source>
        <dbReference type="FlyBase" id="FBgn0040784"/>
    </source>
</evidence>
<reference evidence="6" key="4">
    <citation type="journal article" date="2002" name="Genome Biol.">
        <title>The transposable elements of the Drosophila melanogaster euchromatin: a genomics perspective.</title>
        <authorList>
            <person name="Kaminker J.S."/>
            <person name="Bergman C.M."/>
            <person name="Kronmiller B."/>
            <person name="Carlson J."/>
            <person name="Svirskas R."/>
            <person name="Patel S."/>
            <person name="Frise E."/>
            <person name="Wheeler D.A."/>
            <person name="Lewis S.E."/>
            <person name="Rubin G.M."/>
            <person name="Ashburner M."/>
            <person name="Celniker S.E."/>
        </authorList>
    </citation>
    <scope>NUCLEOTIDE SEQUENCE [LARGE SCALE GENOMIC DNA]</scope>
    <source>
        <strain evidence="6">Berkeley</strain>
    </source>
</reference>
<reference evidence="2" key="16">
    <citation type="submission" date="2024-06" db="EMBL/GenBank/DDBJ databases">
        <title>Drosophila melanogaster release 4 sequence.</title>
        <authorList>
            <consortium name="Berkeley Drosophila Genome Project"/>
            <person name="Celniker S."/>
            <person name="Carlson J."/>
            <person name="Wan K."/>
            <person name="Pfeiffer B."/>
            <person name="Frise E."/>
            <person name="George R."/>
            <person name="Hoskins R."/>
            <person name="Stapleton M."/>
            <person name="Pacleb J."/>
            <person name="Park S."/>
            <person name="Svirskas R."/>
            <person name="Smith E."/>
            <person name="Yu C."/>
            <person name="Rubin G."/>
        </authorList>
    </citation>
    <scope>NUCLEOTIDE SEQUENCE</scope>
</reference>
<dbReference type="SMR" id="E2QDA1"/>
<evidence type="ECO:0000313" key="6">
    <source>
        <dbReference type="Proteomes" id="UP000000803"/>
    </source>
</evidence>
<dbReference type="HOGENOM" id="CLU_2052068_0_0_1"/>
<dbReference type="GeneID" id="50257"/>
<reference evidence="2" key="7">
    <citation type="submission" date="2006-08" db="EMBL/GenBank/DDBJ databases">
        <authorList>
            <person name="Celniker S."/>
            <person name="Carlson J."/>
            <person name="Wan K."/>
            <person name="Frise E."/>
            <person name="Hoskins R."/>
            <person name="Park S."/>
            <person name="Svirskas R."/>
            <person name="Rubin G."/>
        </authorList>
    </citation>
    <scope>NUCLEOTIDE SEQUENCE</scope>
</reference>